<gene>
    <name evidence="3" type="ORF">SBA5_470081</name>
</gene>
<evidence type="ECO:0000313" key="3">
    <source>
        <dbReference type="EMBL" id="SPE24960.1"/>
    </source>
</evidence>
<evidence type="ECO:0000259" key="2">
    <source>
        <dbReference type="PROSITE" id="PS50110"/>
    </source>
</evidence>
<sequence length="400" mass="43658">MLEIPRAPVSPDEISLAIGIMGPDNERLKAVSGALAEHHSVRVTEFASYPPKLDDLPQKLAQTYDVLIVDVDSDPDYAFGIVELLCSAERNYVMAYSEHADMKLAVRFMRAGVREFFTLPVDATELTNALKQAAAYRAAAPSEEKTGNGKLFVFLGTKGGCGVTTLASNFALALAQESDRKTLLIDFGLPLGDAAINLGMVNEYSVAGALQNADRLDGSMLSTLVVKHASGLAILGSPNEFSESSPTVDAVDKLVGVARQHFDFVVVDLGSRTDLMQSALFGPSAVVYLITQVGVSEMRTANLMMKRYFITRTDNLQIVLNRFKASDLLFDEKTITEALTRPAEWKIPDDYAAARRRRDTATPMVMIDSAIAQSIRMMARTAGGLLAEKDEKKGFFRFLR</sequence>
<dbReference type="OrthoDB" id="109601at2"/>
<name>A0A2N9LNX5_9BACT</name>
<evidence type="ECO:0000313" key="4">
    <source>
        <dbReference type="Proteomes" id="UP000239735"/>
    </source>
</evidence>
<dbReference type="InterPro" id="IPR011006">
    <property type="entry name" value="CheY-like_superfamily"/>
</dbReference>
<dbReference type="PANTHER" id="PTHR43384:SF13">
    <property type="entry name" value="SLR0110 PROTEIN"/>
    <property type="match status" value="1"/>
</dbReference>
<dbReference type="GO" id="GO:0000160">
    <property type="term" value="P:phosphorelay signal transduction system"/>
    <property type="evidence" value="ECO:0007669"/>
    <property type="project" value="InterPro"/>
</dbReference>
<dbReference type="InterPro" id="IPR050625">
    <property type="entry name" value="ParA/MinD_ATPase"/>
</dbReference>
<dbReference type="GO" id="GO:0009898">
    <property type="term" value="C:cytoplasmic side of plasma membrane"/>
    <property type="evidence" value="ECO:0007669"/>
    <property type="project" value="TreeGrafter"/>
</dbReference>
<dbReference type="GO" id="GO:0005829">
    <property type="term" value="C:cytosol"/>
    <property type="evidence" value="ECO:0007669"/>
    <property type="project" value="TreeGrafter"/>
</dbReference>
<dbReference type="AlphaFoldDB" id="A0A2N9LNX5"/>
<accession>A0A2N9LNX5</accession>
<dbReference type="PANTHER" id="PTHR43384">
    <property type="entry name" value="SEPTUM SITE-DETERMINING PROTEIN MIND HOMOLOG, CHLOROPLASTIC-RELATED"/>
    <property type="match status" value="1"/>
</dbReference>
<feature type="domain" description="Response regulatory" evidence="2">
    <location>
        <begin position="17"/>
        <end position="134"/>
    </location>
</feature>
<keyword evidence="1" id="KW-0597">Phosphoprotein</keyword>
<dbReference type="Gene3D" id="3.40.50.300">
    <property type="entry name" value="P-loop containing nucleotide triphosphate hydrolases"/>
    <property type="match status" value="1"/>
</dbReference>
<dbReference type="InterPro" id="IPR001789">
    <property type="entry name" value="Sig_transdc_resp-reg_receiver"/>
</dbReference>
<protein>
    <submittedName>
        <fullName evidence="3">Putative Flp pilus assembly protein, ATPase CpaE</fullName>
    </submittedName>
</protein>
<dbReference type="EMBL" id="OKRB01000105">
    <property type="protein sequence ID" value="SPE24960.1"/>
    <property type="molecule type" value="Genomic_DNA"/>
</dbReference>
<proteinExistence type="predicted"/>
<dbReference type="Gene3D" id="3.40.50.2300">
    <property type="match status" value="1"/>
</dbReference>
<dbReference type="PROSITE" id="PS50110">
    <property type="entry name" value="RESPONSE_REGULATORY"/>
    <property type="match status" value="1"/>
</dbReference>
<dbReference type="SUPFAM" id="SSF52540">
    <property type="entry name" value="P-loop containing nucleoside triphosphate hydrolases"/>
    <property type="match status" value="1"/>
</dbReference>
<dbReference type="GO" id="GO:0016887">
    <property type="term" value="F:ATP hydrolysis activity"/>
    <property type="evidence" value="ECO:0007669"/>
    <property type="project" value="TreeGrafter"/>
</dbReference>
<dbReference type="GO" id="GO:0051782">
    <property type="term" value="P:negative regulation of cell division"/>
    <property type="evidence" value="ECO:0007669"/>
    <property type="project" value="TreeGrafter"/>
</dbReference>
<reference evidence="4" key="1">
    <citation type="submission" date="2018-02" db="EMBL/GenBank/DDBJ databases">
        <authorList>
            <person name="Hausmann B."/>
        </authorList>
    </citation>
    <scope>NUCLEOTIDE SEQUENCE [LARGE SCALE GENOMIC DNA]</scope>
    <source>
        <strain evidence="4">Peat soil MAG SbA5</strain>
    </source>
</reference>
<feature type="modified residue" description="4-aspartylphosphate" evidence="1">
    <location>
        <position position="70"/>
    </location>
</feature>
<dbReference type="Proteomes" id="UP000239735">
    <property type="component" value="Unassembled WGS sequence"/>
</dbReference>
<evidence type="ECO:0000256" key="1">
    <source>
        <dbReference type="PROSITE-ProRule" id="PRU00169"/>
    </source>
</evidence>
<dbReference type="SUPFAM" id="SSF52172">
    <property type="entry name" value="CheY-like"/>
    <property type="match status" value="1"/>
</dbReference>
<organism evidence="3 4">
    <name type="scientific">Candidatus Sulfuritelmatomonas gaucii</name>
    <dbReference type="NCBI Taxonomy" id="2043161"/>
    <lineage>
        <taxon>Bacteria</taxon>
        <taxon>Pseudomonadati</taxon>
        <taxon>Acidobacteriota</taxon>
        <taxon>Terriglobia</taxon>
        <taxon>Terriglobales</taxon>
        <taxon>Acidobacteriaceae</taxon>
        <taxon>Candidatus Sulfuritelmatomonas</taxon>
    </lineage>
</organism>
<dbReference type="GO" id="GO:0005524">
    <property type="term" value="F:ATP binding"/>
    <property type="evidence" value="ECO:0007669"/>
    <property type="project" value="TreeGrafter"/>
</dbReference>
<dbReference type="InterPro" id="IPR027417">
    <property type="entry name" value="P-loop_NTPase"/>
</dbReference>